<feature type="transmembrane region" description="Helical" evidence="8">
    <location>
        <begin position="185"/>
        <end position="207"/>
    </location>
</feature>
<dbReference type="PROSITE" id="PS00216">
    <property type="entry name" value="SUGAR_TRANSPORT_1"/>
    <property type="match status" value="1"/>
</dbReference>
<keyword evidence="4" id="KW-1003">Cell membrane</keyword>
<evidence type="ECO:0000256" key="6">
    <source>
        <dbReference type="ARBA" id="ARBA00022989"/>
    </source>
</evidence>
<feature type="transmembrane region" description="Helical" evidence="8">
    <location>
        <begin position="496"/>
        <end position="513"/>
    </location>
</feature>
<evidence type="ECO:0000256" key="8">
    <source>
        <dbReference type="SAM" id="Phobius"/>
    </source>
</evidence>
<keyword evidence="6 8" id="KW-1133">Transmembrane helix</keyword>
<feature type="transmembrane region" description="Helical" evidence="8">
    <location>
        <begin position="158"/>
        <end position="179"/>
    </location>
</feature>
<dbReference type="InterPro" id="IPR036259">
    <property type="entry name" value="MFS_trans_sf"/>
</dbReference>
<keyword evidence="3" id="KW-0813">Transport</keyword>
<dbReference type="InterPro" id="IPR005829">
    <property type="entry name" value="Sugar_transporter_CS"/>
</dbReference>
<organism evidence="10">
    <name type="scientific">uncultured Sphingopyxis sp</name>
    <dbReference type="NCBI Taxonomy" id="310581"/>
    <lineage>
        <taxon>Bacteria</taxon>
        <taxon>Pseudomonadati</taxon>
        <taxon>Pseudomonadota</taxon>
        <taxon>Alphaproteobacteria</taxon>
        <taxon>Sphingomonadales</taxon>
        <taxon>Sphingomonadaceae</taxon>
        <taxon>Sphingopyxis</taxon>
        <taxon>environmental samples</taxon>
    </lineage>
</organism>
<keyword evidence="5 8" id="KW-0812">Transmembrane</keyword>
<feature type="transmembrane region" description="Helical" evidence="8">
    <location>
        <begin position="219"/>
        <end position="236"/>
    </location>
</feature>
<proteinExistence type="inferred from homology"/>
<comment type="similarity">
    <text evidence="2">Belongs to the major facilitator superfamily. EmrB family.</text>
</comment>
<dbReference type="CDD" id="cd17503">
    <property type="entry name" value="MFS_LmrB_MDR_like"/>
    <property type="match status" value="1"/>
</dbReference>
<name>A0A1Y5PRB3_9SPHN</name>
<keyword evidence="7 8" id="KW-0472">Membrane</keyword>
<sequence>MASNALPRRSAASALPDDDSIPLHERVRYRGLLTVTVMGASIMQILDTTIANVAIPHMQSALGATSETVTWVLTSYILASAIAMPITGWLADRIGRRELFLGAVAGFIVASMACGAAQTLEQMVAFRFMQGIFAAFIGPLSQSVMLDINPPERHARAMSIWGMGIMIGPILGPVLGGWLTESVNWRWVFYVNLPVGLLTLAMMWALLPATRRADRKFDLFGFSMLALGLAALQLMLDRGAHEDWFNSVEIWIECGVAIACLWMFLVHLFTARGDTLFNRKMLADRNLVTAMGFMVVIGVVMFASMALLPPMLQTLFGWPVIDTGIVLAVRGVGILMSMWVAGQLLGRIDARWLVGTGLVIAAYSLWQMSHWSLAMGMQPVVISGLVQGLGMGLIFIPLNTMAFATIAPQHRTDGSSLLNLLRSLGASVGISVVTTLLGANTQTSHEDLAAHVTNSSVGLLDPSTSDRFGIMGEAAMAMVNAEINRQAAMVAYIDDFWLMMWVTLASVPLVVLLRSPKPGGPKASAADMGH</sequence>
<evidence type="ECO:0000256" key="2">
    <source>
        <dbReference type="ARBA" id="ARBA00008537"/>
    </source>
</evidence>
<dbReference type="KEGG" id="sphu:SPPYR_0146"/>
<dbReference type="Gene3D" id="1.20.1250.20">
    <property type="entry name" value="MFS general substrate transporter like domains"/>
    <property type="match status" value="1"/>
</dbReference>
<protein>
    <submittedName>
        <fullName evidence="10">Drug resistance transporter EmrB/QacA subfamily</fullName>
    </submittedName>
</protein>
<evidence type="ECO:0000256" key="3">
    <source>
        <dbReference type="ARBA" id="ARBA00022448"/>
    </source>
</evidence>
<feature type="transmembrane region" description="Helical" evidence="8">
    <location>
        <begin position="99"/>
        <end position="118"/>
    </location>
</feature>
<evidence type="ECO:0000259" key="9">
    <source>
        <dbReference type="PROSITE" id="PS50850"/>
    </source>
</evidence>
<feature type="transmembrane region" description="Helical" evidence="8">
    <location>
        <begin position="124"/>
        <end position="146"/>
    </location>
</feature>
<evidence type="ECO:0000256" key="5">
    <source>
        <dbReference type="ARBA" id="ARBA00022692"/>
    </source>
</evidence>
<dbReference type="Pfam" id="PF07690">
    <property type="entry name" value="MFS_1"/>
    <property type="match status" value="1"/>
</dbReference>
<dbReference type="EMBL" id="LT598653">
    <property type="protein sequence ID" value="SBV31266.1"/>
    <property type="molecule type" value="Genomic_DNA"/>
</dbReference>
<dbReference type="PROSITE" id="PS50850">
    <property type="entry name" value="MFS"/>
    <property type="match status" value="1"/>
</dbReference>
<feature type="transmembrane region" description="Helical" evidence="8">
    <location>
        <begin position="381"/>
        <end position="407"/>
    </location>
</feature>
<feature type="transmembrane region" description="Helical" evidence="8">
    <location>
        <begin position="248"/>
        <end position="266"/>
    </location>
</feature>
<feature type="transmembrane region" description="Helical" evidence="8">
    <location>
        <begin position="352"/>
        <end position="369"/>
    </location>
</feature>
<dbReference type="RefSeq" id="WP_295322575.1">
    <property type="nucleotide sequence ID" value="NZ_LT598653.1"/>
</dbReference>
<feature type="transmembrane region" description="Helical" evidence="8">
    <location>
        <begin position="32"/>
        <end position="56"/>
    </location>
</feature>
<evidence type="ECO:0000313" key="10">
    <source>
        <dbReference type="EMBL" id="SBV31266.1"/>
    </source>
</evidence>
<dbReference type="InterPro" id="IPR004638">
    <property type="entry name" value="EmrB-like"/>
</dbReference>
<dbReference type="PRINTS" id="PR01036">
    <property type="entry name" value="TCRTETB"/>
</dbReference>
<dbReference type="NCBIfam" id="TIGR00711">
    <property type="entry name" value="efflux_EmrB"/>
    <property type="match status" value="1"/>
</dbReference>
<feature type="transmembrane region" description="Helical" evidence="8">
    <location>
        <begin position="419"/>
        <end position="439"/>
    </location>
</feature>
<dbReference type="Gene3D" id="1.20.1720.10">
    <property type="entry name" value="Multidrug resistance protein D"/>
    <property type="match status" value="1"/>
</dbReference>
<feature type="transmembrane region" description="Helical" evidence="8">
    <location>
        <begin position="68"/>
        <end position="87"/>
    </location>
</feature>
<dbReference type="GO" id="GO:0022857">
    <property type="term" value="F:transmembrane transporter activity"/>
    <property type="evidence" value="ECO:0007669"/>
    <property type="project" value="InterPro"/>
</dbReference>
<feature type="transmembrane region" description="Helical" evidence="8">
    <location>
        <begin position="320"/>
        <end position="340"/>
    </location>
</feature>
<feature type="domain" description="Major facilitator superfamily (MFS) profile" evidence="9">
    <location>
        <begin position="33"/>
        <end position="518"/>
    </location>
</feature>
<comment type="subcellular location">
    <subcellularLocation>
        <location evidence="1">Cell membrane</location>
        <topology evidence="1">Multi-pass membrane protein</topology>
    </subcellularLocation>
</comment>
<dbReference type="PANTHER" id="PTHR42718:SF9">
    <property type="entry name" value="MAJOR FACILITATOR SUPERFAMILY MULTIDRUG TRANSPORTER MFSC"/>
    <property type="match status" value="1"/>
</dbReference>
<gene>
    <name evidence="10" type="ORF">SPPYR_0146</name>
</gene>
<feature type="transmembrane region" description="Helical" evidence="8">
    <location>
        <begin position="287"/>
        <end position="308"/>
    </location>
</feature>
<evidence type="ECO:0000256" key="4">
    <source>
        <dbReference type="ARBA" id="ARBA00022475"/>
    </source>
</evidence>
<evidence type="ECO:0000256" key="1">
    <source>
        <dbReference type="ARBA" id="ARBA00004651"/>
    </source>
</evidence>
<dbReference type="InterPro" id="IPR020846">
    <property type="entry name" value="MFS_dom"/>
</dbReference>
<accession>A0A1Y5PRB3</accession>
<dbReference type="InterPro" id="IPR011701">
    <property type="entry name" value="MFS"/>
</dbReference>
<reference evidence="10" key="1">
    <citation type="submission" date="2016-03" db="EMBL/GenBank/DDBJ databases">
        <authorList>
            <person name="Ploux O."/>
        </authorList>
    </citation>
    <scope>NUCLEOTIDE SEQUENCE</scope>
    <source>
        <strain evidence="10">UC10</strain>
    </source>
</reference>
<evidence type="ECO:0000256" key="7">
    <source>
        <dbReference type="ARBA" id="ARBA00023136"/>
    </source>
</evidence>
<dbReference type="GO" id="GO:0005886">
    <property type="term" value="C:plasma membrane"/>
    <property type="evidence" value="ECO:0007669"/>
    <property type="project" value="UniProtKB-SubCell"/>
</dbReference>
<dbReference type="AlphaFoldDB" id="A0A1Y5PRB3"/>
<dbReference type="PANTHER" id="PTHR42718">
    <property type="entry name" value="MAJOR FACILITATOR SUPERFAMILY MULTIDRUG TRANSPORTER MFSC"/>
    <property type="match status" value="1"/>
</dbReference>
<dbReference type="SUPFAM" id="SSF103473">
    <property type="entry name" value="MFS general substrate transporter"/>
    <property type="match status" value="1"/>
</dbReference>